<dbReference type="EMBL" id="JBHUOZ010000003">
    <property type="protein sequence ID" value="MFD2921639.1"/>
    <property type="molecule type" value="Genomic_DNA"/>
</dbReference>
<gene>
    <name evidence="1" type="ORF">ACFS6H_18110</name>
</gene>
<evidence type="ECO:0000313" key="1">
    <source>
        <dbReference type="EMBL" id="MFD2921639.1"/>
    </source>
</evidence>
<evidence type="ECO:0000313" key="2">
    <source>
        <dbReference type="Proteomes" id="UP001597511"/>
    </source>
</evidence>
<keyword evidence="2" id="KW-1185">Reference proteome</keyword>
<accession>A0ABW6A8T6</accession>
<name>A0ABW6A8T6_9BACT</name>
<comment type="caution">
    <text evidence="1">The sequence shown here is derived from an EMBL/GenBank/DDBJ whole genome shotgun (WGS) entry which is preliminary data.</text>
</comment>
<protein>
    <submittedName>
        <fullName evidence="1">Uncharacterized protein</fullName>
    </submittedName>
</protein>
<proteinExistence type="predicted"/>
<reference evidence="2" key="1">
    <citation type="journal article" date="2019" name="Int. J. Syst. Evol. Microbiol.">
        <title>The Global Catalogue of Microorganisms (GCM) 10K type strain sequencing project: providing services to taxonomists for standard genome sequencing and annotation.</title>
        <authorList>
            <consortium name="The Broad Institute Genomics Platform"/>
            <consortium name="The Broad Institute Genome Sequencing Center for Infectious Disease"/>
            <person name="Wu L."/>
            <person name="Ma J."/>
        </authorList>
    </citation>
    <scope>NUCLEOTIDE SEQUENCE [LARGE SCALE GENOMIC DNA]</scope>
    <source>
        <strain evidence="2">KCTC 23299</strain>
    </source>
</reference>
<organism evidence="1 2">
    <name type="scientific">Terrimonas rubra</name>
    <dbReference type="NCBI Taxonomy" id="1035890"/>
    <lineage>
        <taxon>Bacteria</taxon>
        <taxon>Pseudomonadati</taxon>
        <taxon>Bacteroidota</taxon>
        <taxon>Chitinophagia</taxon>
        <taxon>Chitinophagales</taxon>
        <taxon>Chitinophagaceae</taxon>
        <taxon>Terrimonas</taxon>
    </lineage>
</organism>
<dbReference type="Proteomes" id="UP001597511">
    <property type="component" value="Unassembled WGS sequence"/>
</dbReference>
<dbReference type="RefSeq" id="WP_386102340.1">
    <property type="nucleotide sequence ID" value="NZ_JBHUOZ010000003.1"/>
</dbReference>
<sequence length="96" mass="11506">MSEPVFPNGFDSWQKTHFEVVEALCYIRSLHEDEIPKTFSEMMDRTATEQMYRLAKELTDKYETTRKNQVNNKTFFVNIEDFVSEEVKQLPKDYIK</sequence>